<evidence type="ECO:0000256" key="1">
    <source>
        <dbReference type="ARBA" id="ARBA00004613"/>
    </source>
</evidence>
<protein>
    <recommendedName>
        <fullName evidence="10">TGF-beta family profile domain-containing protein</fullName>
    </recommendedName>
</protein>
<feature type="chain" id="PRO_5035771820" description="TGF-beta family profile domain-containing protein" evidence="9">
    <location>
        <begin position="21"/>
        <end position="435"/>
    </location>
</feature>
<gene>
    <name evidence="11" type="ORF">CLODIP_2_CD07947</name>
</gene>
<evidence type="ECO:0000256" key="3">
    <source>
        <dbReference type="ARBA" id="ARBA00022525"/>
    </source>
</evidence>
<keyword evidence="5 8" id="KW-0339">Growth factor</keyword>
<dbReference type="GO" id="GO:0005615">
    <property type="term" value="C:extracellular space"/>
    <property type="evidence" value="ECO:0007669"/>
    <property type="project" value="TreeGrafter"/>
</dbReference>
<dbReference type="InterPro" id="IPR001839">
    <property type="entry name" value="TGF-b_C"/>
</dbReference>
<feature type="signal peptide" evidence="9">
    <location>
        <begin position="1"/>
        <end position="20"/>
    </location>
</feature>
<comment type="caution">
    <text evidence="11">The sequence shown here is derived from an EMBL/GenBank/DDBJ whole genome shotgun (WGS) entry which is preliminary data.</text>
</comment>
<dbReference type="SMART" id="SM00204">
    <property type="entry name" value="TGFB"/>
    <property type="match status" value="1"/>
</dbReference>
<dbReference type="InterPro" id="IPR029034">
    <property type="entry name" value="Cystine-knot_cytokine"/>
</dbReference>
<name>A0A8S1BUQ3_9INSE</name>
<evidence type="ECO:0000256" key="4">
    <source>
        <dbReference type="ARBA" id="ARBA00022729"/>
    </source>
</evidence>
<evidence type="ECO:0000256" key="9">
    <source>
        <dbReference type="SAM" id="SignalP"/>
    </source>
</evidence>
<dbReference type="EMBL" id="CADEPI010000002">
    <property type="protein sequence ID" value="CAB3360076.1"/>
    <property type="molecule type" value="Genomic_DNA"/>
</dbReference>
<accession>A0A8S1BUQ3</accession>
<evidence type="ECO:0000256" key="7">
    <source>
        <dbReference type="ARBA" id="ARBA00023180"/>
    </source>
</evidence>
<dbReference type="GO" id="GO:0005125">
    <property type="term" value="F:cytokine activity"/>
    <property type="evidence" value="ECO:0007669"/>
    <property type="project" value="TreeGrafter"/>
</dbReference>
<reference evidence="11 12" key="1">
    <citation type="submission" date="2020-04" db="EMBL/GenBank/DDBJ databases">
        <authorList>
            <person name="Alioto T."/>
            <person name="Alioto T."/>
            <person name="Gomez Garrido J."/>
        </authorList>
    </citation>
    <scope>NUCLEOTIDE SEQUENCE [LARGE SCALE GENOMIC DNA]</scope>
</reference>
<comment type="similarity">
    <text evidence="2 8">Belongs to the TGF-beta family.</text>
</comment>
<keyword evidence="3" id="KW-0964">Secreted</keyword>
<dbReference type="FunFam" id="2.10.90.10:FF:000001">
    <property type="entry name" value="Bone morphogenetic protein 4"/>
    <property type="match status" value="1"/>
</dbReference>
<keyword evidence="12" id="KW-1185">Reference proteome</keyword>
<dbReference type="AlphaFoldDB" id="A0A8S1BUQ3"/>
<feature type="domain" description="TGF-beta family profile" evidence="10">
    <location>
        <begin position="296"/>
        <end position="435"/>
    </location>
</feature>
<dbReference type="CDD" id="cd13761">
    <property type="entry name" value="TGF_beta_BMP5_like"/>
    <property type="match status" value="1"/>
</dbReference>
<evidence type="ECO:0000256" key="5">
    <source>
        <dbReference type="ARBA" id="ARBA00023030"/>
    </source>
</evidence>
<evidence type="ECO:0000256" key="2">
    <source>
        <dbReference type="ARBA" id="ARBA00006656"/>
    </source>
</evidence>
<keyword evidence="7" id="KW-0325">Glycoprotein</keyword>
<evidence type="ECO:0000259" key="10">
    <source>
        <dbReference type="PROSITE" id="PS51362"/>
    </source>
</evidence>
<dbReference type="SUPFAM" id="SSF57501">
    <property type="entry name" value="Cystine-knot cytokines"/>
    <property type="match status" value="1"/>
</dbReference>
<dbReference type="InterPro" id="IPR001111">
    <property type="entry name" value="TGF-b_propeptide"/>
</dbReference>
<proteinExistence type="inferred from homology"/>
<dbReference type="Gene3D" id="2.60.120.970">
    <property type="match status" value="1"/>
</dbReference>
<dbReference type="Proteomes" id="UP000494165">
    <property type="component" value="Unassembled WGS sequence"/>
</dbReference>
<keyword evidence="6" id="KW-1015">Disulfide bond</keyword>
<evidence type="ECO:0000313" key="11">
    <source>
        <dbReference type="EMBL" id="CAB3360076.1"/>
    </source>
</evidence>
<comment type="subcellular location">
    <subcellularLocation>
        <location evidence="1">Secreted</location>
    </subcellularLocation>
</comment>
<evidence type="ECO:0000256" key="8">
    <source>
        <dbReference type="RuleBase" id="RU000354"/>
    </source>
</evidence>
<dbReference type="PANTHER" id="PTHR11848">
    <property type="entry name" value="TGF-BETA FAMILY"/>
    <property type="match status" value="1"/>
</dbReference>
<dbReference type="InterPro" id="IPR017948">
    <property type="entry name" value="TGFb_CS"/>
</dbReference>
<dbReference type="PANTHER" id="PTHR11848:SF310">
    <property type="entry name" value="PROTEIN 60A-RELATED"/>
    <property type="match status" value="1"/>
</dbReference>
<dbReference type="GO" id="GO:0008083">
    <property type="term" value="F:growth factor activity"/>
    <property type="evidence" value="ECO:0007669"/>
    <property type="project" value="UniProtKB-KW"/>
</dbReference>
<dbReference type="Pfam" id="PF00688">
    <property type="entry name" value="TGFb_propeptide"/>
    <property type="match status" value="1"/>
</dbReference>
<dbReference type="PROSITE" id="PS00250">
    <property type="entry name" value="TGF_BETA_1"/>
    <property type="match status" value="1"/>
</dbReference>
<keyword evidence="4 9" id="KW-0732">Signal</keyword>
<organism evidence="11 12">
    <name type="scientific">Cloeon dipterum</name>
    <dbReference type="NCBI Taxonomy" id="197152"/>
    <lineage>
        <taxon>Eukaryota</taxon>
        <taxon>Metazoa</taxon>
        <taxon>Ecdysozoa</taxon>
        <taxon>Arthropoda</taxon>
        <taxon>Hexapoda</taxon>
        <taxon>Insecta</taxon>
        <taxon>Pterygota</taxon>
        <taxon>Palaeoptera</taxon>
        <taxon>Ephemeroptera</taxon>
        <taxon>Pisciforma</taxon>
        <taxon>Baetidae</taxon>
        <taxon>Cloeon</taxon>
    </lineage>
</organism>
<dbReference type="PROSITE" id="PS51362">
    <property type="entry name" value="TGF_BETA_2"/>
    <property type="match status" value="1"/>
</dbReference>
<dbReference type="Gene3D" id="2.10.90.10">
    <property type="entry name" value="Cystine-knot cytokines"/>
    <property type="match status" value="1"/>
</dbReference>
<dbReference type="InterPro" id="IPR015615">
    <property type="entry name" value="TGF-beta-rel"/>
</dbReference>
<dbReference type="OrthoDB" id="5987191at2759"/>
<evidence type="ECO:0000256" key="6">
    <source>
        <dbReference type="ARBA" id="ARBA00023157"/>
    </source>
</evidence>
<evidence type="ECO:0000313" key="12">
    <source>
        <dbReference type="Proteomes" id="UP000494165"/>
    </source>
</evidence>
<sequence>MICFKAILLFGALISPLVTATISGVYEDTGIQNMLVRSLSQEEQTAVGGNVLQMMGLPEVPNGDQHGHDSQAAAPKFLLDVYKTLLDEEQHKSNRQTEFEMTMTDIHAMHESDVVMSFTTQDPPRVVLRHQKEQRLWFNVSQVPEGDSLMAAELRIYKSQVQLKNKKIENFNLVLNMLVPLADGEGLEKILEVPINSHSDGWILFNVTGALDKWIQDDESNLGLYINVVRQNTSKHVKPEYAGIQLTGTEKQPFMVAFLKADINLNPSEDYPSLDAEEEIELENEFENLDTLEKRRSKRDTKKIKQAGSSQVSHYDPIKSFVPESNHRPENACQLRTMFVNFADLNWNQWIIAPDGYAAFYCYGDCKFPLTSHMNATNHAIVQTLVHLINPVAVPTPCCAPTKLSEISVLYYMDASANVFLKRFKNMVVKACGCQ</sequence>
<dbReference type="Pfam" id="PF00019">
    <property type="entry name" value="TGF_beta"/>
    <property type="match status" value="1"/>
</dbReference>